<dbReference type="eggNOG" id="ENOG502S1ZH">
    <property type="taxonomic scope" value="Eukaryota"/>
</dbReference>
<dbReference type="PANTHER" id="PTHR13674">
    <property type="entry name" value="GROWTH AND TRANSFORMATION-DEPENDENT PROTEIN"/>
    <property type="match status" value="1"/>
</dbReference>
<dbReference type="Ensembl" id="ENSLOCT00000003854.1">
    <property type="protein sequence ID" value="ENSLOCP00000003847.1"/>
    <property type="gene ID" value="ENSLOCG00000003258.1"/>
</dbReference>
<dbReference type="GO" id="GO:0090200">
    <property type="term" value="P:positive regulation of release of cytochrome c from mitochondria"/>
    <property type="evidence" value="ECO:0000318"/>
    <property type="project" value="GO_Central"/>
</dbReference>
<protein>
    <submittedName>
        <fullName evidence="8">Family with sequence similarity 162 member A</fullName>
    </submittedName>
</protein>
<evidence type="ECO:0000256" key="3">
    <source>
        <dbReference type="ARBA" id="ARBA00022692"/>
    </source>
</evidence>
<feature type="transmembrane region" description="Helical" evidence="7">
    <location>
        <begin position="111"/>
        <end position="128"/>
    </location>
</feature>
<dbReference type="STRING" id="7918.ENSLOCP00000003847"/>
<reference evidence="8" key="2">
    <citation type="submission" date="2025-08" db="UniProtKB">
        <authorList>
            <consortium name="Ensembl"/>
        </authorList>
    </citation>
    <scope>IDENTIFICATION</scope>
</reference>
<dbReference type="Pfam" id="PF06388">
    <property type="entry name" value="DUF1075"/>
    <property type="match status" value="1"/>
</dbReference>
<dbReference type="AlphaFoldDB" id="W5M639"/>
<dbReference type="CTD" id="26355"/>
<feature type="region of interest" description="Disordered" evidence="6">
    <location>
        <begin position="28"/>
        <end position="57"/>
    </location>
</feature>
<dbReference type="InterPro" id="IPR009432">
    <property type="entry name" value="DUF1075"/>
</dbReference>
<dbReference type="RefSeq" id="XP_006628056.2">
    <property type="nucleotide sequence ID" value="XM_006627993.3"/>
</dbReference>
<accession>W5M639</accession>
<dbReference type="OrthoDB" id="8193498at2759"/>
<evidence type="ECO:0000256" key="4">
    <source>
        <dbReference type="ARBA" id="ARBA00022989"/>
    </source>
</evidence>
<comment type="similarity">
    <text evidence="2">Belongs to the UPF0389 family.</text>
</comment>
<dbReference type="KEGG" id="loc:102695771"/>
<proteinExistence type="inferred from homology"/>
<sequence>MILSSINKTRVALGALFGHVRRAGPGAQSARRQLCSKPQQSHSEPTAQSALPNSGEAVQPGFKIPGYKLSDFDKKILLWAGRFKTKEQIPEIVSFEMIDGARNKVRVKACYAMIVLTVVGCLGMVILGKQAVGRHESLTSLNMEKKARWRQEAQRETEAAAVVVAGEKTQ</sequence>
<keyword evidence="5 7" id="KW-0472">Membrane</keyword>
<dbReference type="GeneTree" id="ENSGT00640000091497"/>
<dbReference type="GO" id="GO:0005739">
    <property type="term" value="C:mitochondrion"/>
    <property type="evidence" value="ECO:0000318"/>
    <property type="project" value="GO_Central"/>
</dbReference>
<dbReference type="HOGENOM" id="CLU_122911_0_1_1"/>
<evidence type="ECO:0000256" key="7">
    <source>
        <dbReference type="SAM" id="Phobius"/>
    </source>
</evidence>
<dbReference type="GO" id="GO:0016020">
    <property type="term" value="C:membrane"/>
    <property type="evidence" value="ECO:0007669"/>
    <property type="project" value="UniProtKB-SubCell"/>
</dbReference>
<evidence type="ECO:0000313" key="8">
    <source>
        <dbReference type="Ensembl" id="ENSLOCP00000003847.1"/>
    </source>
</evidence>
<evidence type="ECO:0000313" key="9">
    <source>
        <dbReference type="Proteomes" id="UP000018468"/>
    </source>
</evidence>
<dbReference type="InParanoid" id="W5M639"/>
<dbReference type="EMBL" id="AHAT01003236">
    <property type="status" value="NOT_ANNOTATED_CDS"/>
    <property type="molecule type" value="Genomic_DNA"/>
</dbReference>
<evidence type="ECO:0000256" key="2">
    <source>
        <dbReference type="ARBA" id="ARBA00007363"/>
    </source>
</evidence>
<keyword evidence="4 7" id="KW-1133">Transmembrane helix</keyword>
<dbReference type="GO" id="GO:0071456">
    <property type="term" value="P:cellular response to hypoxia"/>
    <property type="evidence" value="ECO:0000318"/>
    <property type="project" value="GO_Central"/>
</dbReference>
<reference evidence="9" key="1">
    <citation type="submission" date="2011-12" db="EMBL/GenBank/DDBJ databases">
        <title>The Draft Genome of Lepisosteus oculatus.</title>
        <authorList>
            <consortium name="The Broad Institute Genome Assembly &amp; Analysis Group"/>
            <consortium name="Computational R&amp;D Group"/>
            <consortium name="and Sequencing Platform"/>
            <person name="Di Palma F."/>
            <person name="Alfoldi J."/>
            <person name="Johnson J."/>
            <person name="Berlin A."/>
            <person name="Gnerre S."/>
            <person name="Jaffe D."/>
            <person name="MacCallum I."/>
            <person name="Young S."/>
            <person name="Walker B.J."/>
            <person name="Lander E.S."/>
            <person name="Lindblad-Toh K."/>
        </authorList>
    </citation>
    <scope>NUCLEOTIDE SEQUENCE [LARGE SCALE GENOMIC DNA]</scope>
</reference>
<dbReference type="OMA" id="GMTILAC"/>
<keyword evidence="9" id="KW-1185">Reference proteome</keyword>
<comment type="subcellular location">
    <subcellularLocation>
        <location evidence="1">Membrane</location>
        <topology evidence="1">Single-pass membrane protein</topology>
    </subcellularLocation>
</comment>
<dbReference type="EMBL" id="AHAT01003235">
    <property type="status" value="NOT_ANNOTATED_CDS"/>
    <property type="molecule type" value="Genomic_DNA"/>
</dbReference>
<dbReference type="PANTHER" id="PTHR13674:SF2">
    <property type="entry name" value="PROTEIN FAM162A"/>
    <property type="match status" value="1"/>
</dbReference>
<dbReference type="GO" id="GO:0051402">
    <property type="term" value="P:neuron apoptotic process"/>
    <property type="evidence" value="ECO:0000318"/>
    <property type="project" value="GO_Central"/>
</dbReference>
<dbReference type="Bgee" id="ENSLOCG00000003258">
    <property type="expression patterns" value="Expressed in pharyngeal gill and 13 other cell types or tissues"/>
</dbReference>
<evidence type="ECO:0000256" key="6">
    <source>
        <dbReference type="SAM" id="MobiDB-lite"/>
    </source>
</evidence>
<organism evidence="8 9">
    <name type="scientific">Lepisosteus oculatus</name>
    <name type="common">Spotted gar</name>
    <dbReference type="NCBI Taxonomy" id="7918"/>
    <lineage>
        <taxon>Eukaryota</taxon>
        <taxon>Metazoa</taxon>
        <taxon>Chordata</taxon>
        <taxon>Craniata</taxon>
        <taxon>Vertebrata</taxon>
        <taxon>Euteleostomi</taxon>
        <taxon>Actinopterygii</taxon>
        <taxon>Neopterygii</taxon>
        <taxon>Holostei</taxon>
        <taxon>Semionotiformes</taxon>
        <taxon>Lepisosteidae</taxon>
        <taxon>Lepisosteus</taxon>
    </lineage>
</organism>
<keyword evidence="3 7" id="KW-0812">Transmembrane</keyword>
<dbReference type="GeneID" id="102695771"/>
<dbReference type="Proteomes" id="UP000018468">
    <property type="component" value="Linkage group LG3"/>
</dbReference>
<feature type="compositionally biased region" description="Polar residues" evidence="6">
    <location>
        <begin position="36"/>
        <end position="52"/>
    </location>
</feature>
<evidence type="ECO:0000256" key="1">
    <source>
        <dbReference type="ARBA" id="ARBA00004167"/>
    </source>
</evidence>
<evidence type="ECO:0000256" key="5">
    <source>
        <dbReference type="ARBA" id="ARBA00023136"/>
    </source>
</evidence>
<dbReference type="FunCoup" id="W5M639">
    <property type="interactions" value="1457"/>
</dbReference>
<name>W5M639_LEPOC</name>
<reference evidence="8" key="3">
    <citation type="submission" date="2025-09" db="UniProtKB">
        <authorList>
            <consortium name="Ensembl"/>
        </authorList>
    </citation>
    <scope>IDENTIFICATION</scope>
</reference>